<keyword evidence="10 13" id="KW-0408">Iron</keyword>
<comment type="subcellular location">
    <subcellularLocation>
        <location evidence="3">Endoplasmic reticulum membrane</location>
        <topology evidence="3">Peripheral membrane protein</topology>
    </subcellularLocation>
    <subcellularLocation>
        <location evidence="2">Microsome membrane</location>
        <topology evidence="2">Peripheral membrane protein</topology>
    </subcellularLocation>
</comment>
<evidence type="ECO:0000256" key="8">
    <source>
        <dbReference type="ARBA" id="ARBA00022848"/>
    </source>
</evidence>
<accession>A0A386YIK7</accession>
<keyword evidence="12 15" id="KW-0472">Membrane</keyword>
<keyword evidence="15" id="KW-0812">Transmembrane</keyword>
<feature type="transmembrane region" description="Helical" evidence="15">
    <location>
        <begin position="6"/>
        <end position="30"/>
    </location>
</feature>
<dbReference type="PROSITE" id="PS00086">
    <property type="entry name" value="CYTOCHROME_P450"/>
    <property type="match status" value="1"/>
</dbReference>
<dbReference type="InterPro" id="IPR050476">
    <property type="entry name" value="Insect_CytP450_Detox"/>
</dbReference>
<evidence type="ECO:0000256" key="11">
    <source>
        <dbReference type="ARBA" id="ARBA00023033"/>
    </source>
</evidence>
<evidence type="ECO:0000256" key="6">
    <source>
        <dbReference type="ARBA" id="ARBA00022723"/>
    </source>
</evidence>
<keyword evidence="8" id="KW-0492">Microsome</keyword>
<name>A0A386YIK7_9DIPT</name>
<comment type="cofactor">
    <cofactor evidence="1 13">
        <name>heme</name>
        <dbReference type="ChEBI" id="CHEBI:30413"/>
    </cofactor>
</comment>
<dbReference type="Pfam" id="PF00067">
    <property type="entry name" value="p450"/>
    <property type="match status" value="1"/>
</dbReference>
<dbReference type="EMBL" id="MF632275">
    <property type="protein sequence ID" value="AYF53060.1"/>
    <property type="molecule type" value="mRNA"/>
</dbReference>
<evidence type="ECO:0000256" key="4">
    <source>
        <dbReference type="ARBA" id="ARBA00010617"/>
    </source>
</evidence>
<evidence type="ECO:0000256" key="2">
    <source>
        <dbReference type="ARBA" id="ARBA00004174"/>
    </source>
</evidence>
<evidence type="ECO:0000256" key="15">
    <source>
        <dbReference type="SAM" id="Phobius"/>
    </source>
</evidence>
<dbReference type="GO" id="GO:0020037">
    <property type="term" value="F:heme binding"/>
    <property type="evidence" value="ECO:0007669"/>
    <property type="project" value="InterPro"/>
</dbReference>
<evidence type="ECO:0000256" key="12">
    <source>
        <dbReference type="ARBA" id="ARBA00023136"/>
    </source>
</evidence>
<evidence type="ECO:0000256" key="9">
    <source>
        <dbReference type="ARBA" id="ARBA00023002"/>
    </source>
</evidence>
<dbReference type="InterPro" id="IPR017972">
    <property type="entry name" value="Cyt_P450_CS"/>
</dbReference>
<evidence type="ECO:0000256" key="10">
    <source>
        <dbReference type="ARBA" id="ARBA00023004"/>
    </source>
</evidence>
<keyword evidence="5 13" id="KW-0349">Heme</keyword>
<sequence>MMTVLRISMFIFLITVLVAFILMKIVRWYFFRTRRMRLLQDLNIPGPRPHFIFGHMKEYNSTPNVIWDSEMIDKYGPICGYYIGAKPVILIADPNLANQIRNFEERPRRVPGGINPDPMRAKMLGNLSVEKWKRLRAILNKSFSSNMIKSFTPTVARIVDQELMDAIRAQHSAEVNIYPLLQNFTFELISQTGFGVHANFSGNSDLRAAVEEEFSKNASNSWLTQLFLCFPDMTILQRIRIWHQWMKIKLGTSKSTELRNFCESVQQERLRSRSRSRDILQVMLDSEIQDDDEKVLANSILFYEAAFETLSAGLAFTIHLLTNNEQAQRIVRDEIRGHLQENEGRICADRISNLKYLDLVIKESLRMYPPQTTFISRSGERDLDYKNEDGQIHTIPKGVHLQICLYQMHHSSKFWDNPEMFRPDRHLDEQKHPDYDVVFQPFGKGKRRCIGYSYAKFVMPFVLATILSQYTFSQSPKTEETIEVLFKTATMTPKNGCFAEINFDPIAF</sequence>
<keyword evidence="9 14" id="KW-0560">Oxidoreductase</keyword>
<keyword evidence="7" id="KW-0256">Endoplasmic reticulum</keyword>
<organism evidence="16">
    <name type="scientific">Bradysia odoriphaga</name>
    <dbReference type="NCBI Taxonomy" id="1564500"/>
    <lineage>
        <taxon>Eukaryota</taxon>
        <taxon>Metazoa</taxon>
        <taxon>Ecdysozoa</taxon>
        <taxon>Arthropoda</taxon>
        <taxon>Hexapoda</taxon>
        <taxon>Insecta</taxon>
        <taxon>Pterygota</taxon>
        <taxon>Neoptera</taxon>
        <taxon>Endopterygota</taxon>
        <taxon>Diptera</taxon>
        <taxon>Nematocera</taxon>
        <taxon>Sciaroidea</taxon>
        <taxon>Sciaridae</taxon>
        <taxon>Bradysia</taxon>
    </lineage>
</organism>
<dbReference type="GO" id="GO:0016705">
    <property type="term" value="F:oxidoreductase activity, acting on paired donors, with incorporation or reduction of molecular oxygen"/>
    <property type="evidence" value="ECO:0007669"/>
    <property type="project" value="InterPro"/>
</dbReference>
<dbReference type="GO" id="GO:0005789">
    <property type="term" value="C:endoplasmic reticulum membrane"/>
    <property type="evidence" value="ECO:0007669"/>
    <property type="project" value="UniProtKB-SubCell"/>
</dbReference>
<dbReference type="InterPro" id="IPR001128">
    <property type="entry name" value="Cyt_P450"/>
</dbReference>
<dbReference type="AlphaFoldDB" id="A0A386YIK7"/>
<dbReference type="PANTHER" id="PTHR24292:SF102">
    <property type="entry name" value="CYTOCHROME P450 FAMILY-RELATED"/>
    <property type="match status" value="1"/>
</dbReference>
<proteinExistence type="evidence at transcript level"/>
<comment type="similarity">
    <text evidence="4 14">Belongs to the cytochrome P450 family.</text>
</comment>
<keyword evidence="11 14" id="KW-0503">Monooxygenase</keyword>
<dbReference type="InterPro" id="IPR002401">
    <property type="entry name" value="Cyt_P450_E_grp-I"/>
</dbReference>
<reference evidence="16" key="1">
    <citation type="journal article" date="2018" name="Pest Manag. Sci.">
        <title>Identification of a novel cytochrome P450 CYP3356A1 linked with insecticide detoxification in Bradysia odoriphaga.</title>
        <authorList>
            <person name="Chen C."/>
            <person name="Shan T."/>
            <person name="Liu Y."/>
            <person name="Shi X."/>
            <person name="Gao X."/>
        </authorList>
    </citation>
    <scope>NUCLEOTIDE SEQUENCE</scope>
</reference>
<keyword evidence="15" id="KW-1133">Transmembrane helix</keyword>
<evidence type="ECO:0000313" key="16">
    <source>
        <dbReference type="EMBL" id="AYF53060.1"/>
    </source>
</evidence>
<evidence type="ECO:0000256" key="1">
    <source>
        <dbReference type="ARBA" id="ARBA00001971"/>
    </source>
</evidence>
<dbReference type="PRINTS" id="PR00385">
    <property type="entry name" value="P450"/>
</dbReference>
<dbReference type="SUPFAM" id="SSF48264">
    <property type="entry name" value="Cytochrome P450"/>
    <property type="match status" value="1"/>
</dbReference>
<evidence type="ECO:0000256" key="14">
    <source>
        <dbReference type="RuleBase" id="RU000461"/>
    </source>
</evidence>
<dbReference type="SMR" id="A0A386YIK7"/>
<dbReference type="FunFam" id="1.10.630.10:FF:000182">
    <property type="entry name" value="Cytochrome P450 3A4"/>
    <property type="match status" value="1"/>
</dbReference>
<evidence type="ECO:0000256" key="13">
    <source>
        <dbReference type="PIRSR" id="PIRSR602401-1"/>
    </source>
</evidence>
<dbReference type="GO" id="GO:0004497">
    <property type="term" value="F:monooxygenase activity"/>
    <property type="evidence" value="ECO:0007669"/>
    <property type="project" value="UniProtKB-KW"/>
</dbReference>
<evidence type="ECO:0000256" key="5">
    <source>
        <dbReference type="ARBA" id="ARBA00022617"/>
    </source>
</evidence>
<evidence type="ECO:0000256" key="3">
    <source>
        <dbReference type="ARBA" id="ARBA00004406"/>
    </source>
</evidence>
<dbReference type="GO" id="GO:0005506">
    <property type="term" value="F:iron ion binding"/>
    <property type="evidence" value="ECO:0007669"/>
    <property type="project" value="InterPro"/>
</dbReference>
<dbReference type="PANTHER" id="PTHR24292">
    <property type="entry name" value="CYTOCHROME P450"/>
    <property type="match status" value="1"/>
</dbReference>
<feature type="binding site" description="axial binding residue" evidence="13">
    <location>
        <position position="449"/>
    </location>
    <ligand>
        <name>heme</name>
        <dbReference type="ChEBI" id="CHEBI:30413"/>
    </ligand>
    <ligandPart>
        <name>Fe</name>
        <dbReference type="ChEBI" id="CHEBI:18248"/>
    </ligandPart>
</feature>
<evidence type="ECO:0000256" key="7">
    <source>
        <dbReference type="ARBA" id="ARBA00022824"/>
    </source>
</evidence>
<dbReference type="InterPro" id="IPR036396">
    <property type="entry name" value="Cyt_P450_sf"/>
</dbReference>
<dbReference type="Gene3D" id="1.10.630.10">
    <property type="entry name" value="Cytochrome P450"/>
    <property type="match status" value="1"/>
</dbReference>
<dbReference type="PRINTS" id="PR00463">
    <property type="entry name" value="EP450I"/>
</dbReference>
<protein>
    <submittedName>
        <fullName evidence="16">Cytochrome P450 CYP3356A1</fullName>
    </submittedName>
</protein>
<keyword evidence="6 13" id="KW-0479">Metal-binding</keyword>